<dbReference type="AlphaFoldDB" id="A0AAU8YSW2"/>
<organism evidence="1 2">
    <name type="scientific">Clostridium botulinum</name>
    <dbReference type="NCBI Taxonomy" id="1491"/>
    <lineage>
        <taxon>Bacteria</taxon>
        <taxon>Bacillati</taxon>
        <taxon>Bacillota</taxon>
        <taxon>Clostridia</taxon>
        <taxon>Eubacteriales</taxon>
        <taxon>Clostridiaceae</taxon>
        <taxon>Clostridium</taxon>
    </lineage>
</organism>
<dbReference type="Proteomes" id="UP000238070">
    <property type="component" value="Chromosome"/>
</dbReference>
<dbReference type="InterPro" id="IPR021352">
    <property type="entry name" value="DUF2971"/>
</dbReference>
<evidence type="ECO:0000313" key="1">
    <source>
        <dbReference type="EMBL" id="AVP62907.1"/>
    </source>
</evidence>
<dbReference type="Gene3D" id="1.25.40.10">
    <property type="entry name" value="Tetratricopeptide repeat domain"/>
    <property type="match status" value="1"/>
</dbReference>
<gene>
    <name evidence="1" type="ORF">C3B64_01000</name>
</gene>
<dbReference type="EMBL" id="CP027776">
    <property type="protein sequence ID" value="AVP62907.1"/>
    <property type="molecule type" value="Genomic_DNA"/>
</dbReference>
<dbReference type="Pfam" id="PF11185">
    <property type="entry name" value="DUF2971"/>
    <property type="match status" value="1"/>
</dbReference>
<reference evidence="1 2" key="1">
    <citation type="submission" date="2018-01" db="EMBL/GenBank/DDBJ databases">
        <title>Genetic Diversity of Clostridium botulinum in seafood.</title>
        <authorList>
            <person name="Athira V."/>
            <person name="Arun Jyothi P.V."/>
            <person name="Lalitha K.V."/>
            <person name="Joseph T.C."/>
        </authorList>
    </citation>
    <scope>NUCLEOTIDE SEQUENCE [LARGE SCALE GENOMIC DNA]</scope>
    <source>
        <strain evidence="1 2">Mfbjulcb5</strain>
    </source>
</reference>
<proteinExistence type="predicted"/>
<protein>
    <recommendedName>
        <fullName evidence="3">DUF2971 domain-containing protein</fullName>
    </recommendedName>
</protein>
<name>A0AAU8YSW2_CLOBO</name>
<accession>A0AAU8YSW2</accession>
<dbReference type="InterPro" id="IPR011990">
    <property type="entry name" value="TPR-like_helical_dom_sf"/>
</dbReference>
<dbReference type="SUPFAM" id="SSF48452">
    <property type="entry name" value="TPR-like"/>
    <property type="match status" value="1"/>
</dbReference>
<evidence type="ECO:0000313" key="2">
    <source>
        <dbReference type="Proteomes" id="UP000238070"/>
    </source>
</evidence>
<sequence>MLNLRNRMKVYLFLLEVESMENKEFTYEFKLLDEGIKLFEEQEYEKSYQYFSEIVKLKNGFNRDLNIRLQTSYFLGLSALKLQYLEVSKECLITLKHDVKPLVNNEKVLQNISDLEVELVKNLLQEGIENGIKGNHEEALKCFDTILELDKNNIEAVYNKGIACYHLKKYKVTKECFIKIYKETNSKIYLLNMGLMFHDMNEDDKAFECLERVTGDIPLTFAKAELLSDLKVPQAKKMSNECFEQITQKKIRENNKYDYMYKCLANLLKEDRDFKQACSIYWKSIKNRDCLKKKKNEESFSYYNSFSPFLYNFLYNLSSVQEKEEIEVFHYTDINALKSILENKKLWVTRADFLNDLTETKYICDIVNSICEEEFAGIKNIKYGLNLFYENKQCDNYMENVDIKKYIENNRTKNKKEIYILSTTQHEDSLPMWLNYSNCDGYNIKINHAKYEKYLKSNGILNLHGEVVYVSCNDKKSSDKREKIINFIKGVYLSGKENNITPIDIEFSIISNLTILALFIKHPGFEYEKEYRFAFFSNYWNGEMGQVYNVLSQIKKFRTKNNKLIPYIEIPINKESIEQITMSPTCNELNEIGLKEFLESIEFNVYDIEKSHIPYRKI</sequence>
<evidence type="ECO:0008006" key="3">
    <source>
        <dbReference type="Google" id="ProtNLM"/>
    </source>
</evidence>